<name>A0A9X3MTQ7_9ACTN</name>
<dbReference type="InterPro" id="IPR000073">
    <property type="entry name" value="AB_hydrolase_1"/>
</dbReference>
<protein>
    <submittedName>
        <fullName evidence="2">Alpha/beta hydrolase</fullName>
    </submittedName>
</protein>
<evidence type="ECO:0000313" key="2">
    <source>
        <dbReference type="EMBL" id="MDA0162340.1"/>
    </source>
</evidence>
<organism evidence="2 3">
    <name type="scientific">Solirubrobacter ginsenosidimutans</name>
    <dbReference type="NCBI Taxonomy" id="490573"/>
    <lineage>
        <taxon>Bacteria</taxon>
        <taxon>Bacillati</taxon>
        <taxon>Actinomycetota</taxon>
        <taxon>Thermoleophilia</taxon>
        <taxon>Solirubrobacterales</taxon>
        <taxon>Solirubrobacteraceae</taxon>
        <taxon>Solirubrobacter</taxon>
    </lineage>
</organism>
<dbReference type="GO" id="GO:0016787">
    <property type="term" value="F:hydrolase activity"/>
    <property type="evidence" value="ECO:0007669"/>
    <property type="project" value="UniProtKB-KW"/>
</dbReference>
<evidence type="ECO:0000259" key="1">
    <source>
        <dbReference type="Pfam" id="PF00561"/>
    </source>
</evidence>
<dbReference type="Pfam" id="PF00561">
    <property type="entry name" value="Abhydrolase_1"/>
    <property type="match status" value="1"/>
</dbReference>
<dbReference type="EMBL" id="JAPDOD010000017">
    <property type="protein sequence ID" value="MDA0162340.1"/>
    <property type="molecule type" value="Genomic_DNA"/>
</dbReference>
<reference evidence="2" key="1">
    <citation type="submission" date="2022-10" db="EMBL/GenBank/DDBJ databases">
        <title>The WGS of Solirubrobacter ginsenosidimutans DSM 21036.</title>
        <authorList>
            <person name="Jiang Z."/>
        </authorList>
    </citation>
    <scope>NUCLEOTIDE SEQUENCE</scope>
    <source>
        <strain evidence="2">DSM 21036</strain>
    </source>
</reference>
<dbReference type="Proteomes" id="UP001149140">
    <property type="component" value="Unassembled WGS sequence"/>
</dbReference>
<accession>A0A9X3MTQ7</accession>
<comment type="caution">
    <text evidence="2">The sequence shown here is derived from an EMBL/GenBank/DDBJ whole genome shotgun (WGS) entry which is preliminary data.</text>
</comment>
<keyword evidence="3" id="KW-1185">Reference proteome</keyword>
<proteinExistence type="predicted"/>
<sequence length="196" mass="20873">MASRLAADRVLERFAVMGASGGGPHALACAAGLPERVTAVACLASPAPYTEAFDWFGGMVDPSGLRAAREGRETRAEHAETAEFVPSSFTDADWAALEGDWSSLGQDAVRAGEAGPDGEIDDDVAFASAWGFELESIETPVLLAQGGEDRVIPPSHAYALLRALPRPELWLRPLDGHISILHACPLTLDWLRLNAR</sequence>
<feature type="domain" description="AB hydrolase-1" evidence="1">
    <location>
        <begin position="12"/>
        <end position="180"/>
    </location>
</feature>
<evidence type="ECO:0000313" key="3">
    <source>
        <dbReference type="Proteomes" id="UP001149140"/>
    </source>
</evidence>
<dbReference type="AlphaFoldDB" id="A0A9X3MTQ7"/>
<dbReference type="Gene3D" id="3.40.50.1820">
    <property type="entry name" value="alpha/beta hydrolase"/>
    <property type="match status" value="1"/>
</dbReference>
<dbReference type="SUPFAM" id="SSF53474">
    <property type="entry name" value="alpha/beta-Hydrolases"/>
    <property type="match status" value="1"/>
</dbReference>
<gene>
    <name evidence="2" type="ORF">OM076_18860</name>
</gene>
<keyword evidence="2" id="KW-0378">Hydrolase</keyword>
<dbReference type="InterPro" id="IPR029058">
    <property type="entry name" value="AB_hydrolase_fold"/>
</dbReference>